<feature type="region of interest" description="Disordered" evidence="1">
    <location>
        <begin position="60"/>
        <end position="103"/>
    </location>
</feature>
<name>A0AA40ALV2_9PEZI</name>
<proteinExistence type="predicted"/>
<evidence type="ECO:0000256" key="1">
    <source>
        <dbReference type="SAM" id="MobiDB-lite"/>
    </source>
</evidence>
<protein>
    <recommendedName>
        <fullName evidence="5">Secreted protein</fullName>
    </recommendedName>
</protein>
<feature type="signal peptide" evidence="2">
    <location>
        <begin position="1"/>
        <end position="20"/>
    </location>
</feature>
<dbReference type="EMBL" id="JAUIRO010000004">
    <property type="protein sequence ID" value="KAK0718243.1"/>
    <property type="molecule type" value="Genomic_DNA"/>
</dbReference>
<dbReference type="AlphaFoldDB" id="A0AA40ALV2"/>
<reference evidence="3" key="1">
    <citation type="submission" date="2023-06" db="EMBL/GenBank/DDBJ databases">
        <title>Genome-scale phylogeny and comparative genomics of the fungal order Sordariales.</title>
        <authorList>
            <consortium name="Lawrence Berkeley National Laboratory"/>
            <person name="Hensen N."/>
            <person name="Bonometti L."/>
            <person name="Westerberg I."/>
            <person name="Brannstrom I.O."/>
            <person name="Guillou S."/>
            <person name="Cros-Aarteil S."/>
            <person name="Calhoun S."/>
            <person name="Haridas S."/>
            <person name="Kuo A."/>
            <person name="Mondo S."/>
            <person name="Pangilinan J."/>
            <person name="Riley R."/>
            <person name="LaButti K."/>
            <person name="Andreopoulos B."/>
            <person name="Lipzen A."/>
            <person name="Chen C."/>
            <person name="Yanf M."/>
            <person name="Daum C."/>
            <person name="Ng V."/>
            <person name="Clum A."/>
            <person name="Steindorff A."/>
            <person name="Ohm R."/>
            <person name="Martin F."/>
            <person name="Silar P."/>
            <person name="Natvig D."/>
            <person name="Lalanne C."/>
            <person name="Gautier V."/>
            <person name="Ament-velasquez S.L."/>
            <person name="Kruys A."/>
            <person name="Hutchinson M.I."/>
            <person name="Powell A.J."/>
            <person name="Barry K."/>
            <person name="Miller A.N."/>
            <person name="Grigoriev I.V."/>
            <person name="Debuchy R."/>
            <person name="Gladieux P."/>
            <person name="Thoren M.H."/>
            <person name="Johannesson H."/>
        </authorList>
    </citation>
    <scope>NUCLEOTIDE SEQUENCE</scope>
    <source>
        <strain evidence="3">SMH2392-1A</strain>
    </source>
</reference>
<keyword evidence="2" id="KW-0732">Signal</keyword>
<evidence type="ECO:0008006" key="5">
    <source>
        <dbReference type="Google" id="ProtNLM"/>
    </source>
</evidence>
<evidence type="ECO:0000313" key="4">
    <source>
        <dbReference type="Proteomes" id="UP001172101"/>
    </source>
</evidence>
<accession>A0AA40ALV2</accession>
<dbReference type="RefSeq" id="XP_060297036.1">
    <property type="nucleotide sequence ID" value="XM_060439978.1"/>
</dbReference>
<feature type="chain" id="PRO_5041342927" description="Secreted protein" evidence="2">
    <location>
        <begin position="21"/>
        <end position="103"/>
    </location>
</feature>
<evidence type="ECO:0000313" key="3">
    <source>
        <dbReference type="EMBL" id="KAK0718243.1"/>
    </source>
</evidence>
<organism evidence="3 4">
    <name type="scientific">Lasiosphaeria miniovina</name>
    <dbReference type="NCBI Taxonomy" id="1954250"/>
    <lineage>
        <taxon>Eukaryota</taxon>
        <taxon>Fungi</taxon>
        <taxon>Dikarya</taxon>
        <taxon>Ascomycota</taxon>
        <taxon>Pezizomycotina</taxon>
        <taxon>Sordariomycetes</taxon>
        <taxon>Sordariomycetidae</taxon>
        <taxon>Sordariales</taxon>
        <taxon>Lasiosphaeriaceae</taxon>
        <taxon>Lasiosphaeria</taxon>
    </lineage>
</organism>
<gene>
    <name evidence="3" type="ORF">B0T26DRAFT_676433</name>
</gene>
<sequence>MPGLAASRALLLLASCCCSAARGPERTALEQTCSVGCQERPVWDQSDGVHAANVRCCRSNTRKRAKAGRSAEPTVRAGSPTKTKTPRAVRRVPKDSFSGVGRL</sequence>
<evidence type="ECO:0000256" key="2">
    <source>
        <dbReference type="SAM" id="SignalP"/>
    </source>
</evidence>
<keyword evidence="4" id="KW-1185">Reference proteome</keyword>
<comment type="caution">
    <text evidence="3">The sequence shown here is derived from an EMBL/GenBank/DDBJ whole genome shotgun (WGS) entry which is preliminary data.</text>
</comment>
<dbReference type="Proteomes" id="UP001172101">
    <property type="component" value="Unassembled WGS sequence"/>
</dbReference>
<dbReference type="GeneID" id="85323248"/>